<evidence type="ECO:0000256" key="1">
    <source>
        <dbReference type="ARBA" id="ARBA00004173"/>
    </source>
</evidence>
<name>H2MTU7_ORYLA</name>
<evidence type="ECO:0000259" key="11">
    <source>
        <dbReference type="Pfam" id="PF05198"/>
    </source>
</evidence>
<dbReference type="PANTHER" id="PTHR10938">
    <property type="entry name" value="TRANSLATION INITIATION FACTOR IF-3"/>
    <property type="match status" value="1"/>
</dbReference>
<dbReference type="GeneID" id="101156700"/>
<dbReference type="InterPro" id="IPR019814">
    <property type="entry name" value="Translation_initiation_fac_3_N"/>
</dbReference>
<feature type="domain" description="Translation initiation factor 3 N-terminal" evidence="11">
    <location>
        <begin position="136"/>
        <end position="204"/>
    </location>
</feature>
<accession>H2MTU7</accession>
<dbReference type="InterPro" id="IPR036787">
    <property type="entry name" value="T_IF-3_N_sf"/>
</dbReference>
<feature type="compositionally biased region" description="Polar residues" evidence="9">
    <location>
        <begin position="317"/>
        <end position="333"/>
    </location>
</feature>
<dbReference type="Gene3D" id="3.10.20.80">
    <property type="entry name" value="Translation initiation factor 3 (IF-3), N-terminal domain"/>
    <property type="match status" value="1"/>
</dbReference>
<reference evidence="12 13" key="1">
    <citation type="journal article" date="2007" name="Nature">
        <title>The medaka draft genome and insights into vertebrate genome evolution.</title>
        <authorList>
            <person name="Kasahara M."/>
            <person name="Naruse K."/>
            <person name="Sasaki S."/>
            <person name="Nakatani Y."/>
            <person name="Qu W."/>
            <person name="Ahsan B."/>
            <person name="Yamada T."/>
            <person name="Nagayasu Y."/>
            <person name="Doi K."/>
            <person name="Kasai Y."/>
            <person name="Jindo T."/>
            <person name="Kobayashi D."/>
            <person name="Shimada A."/>
            <person name="Toyoda A."/>
            <person name="Kuroki Y."/>
            <person name="Fujiyama A."/>
            <person name="Sasaki T."/>
            <person name="Shimizu A."/>
            <person name="Asakawa S."/>
            <person name="Shimizu N."/>
            <person name="Hashimoto S."/>
            <person name="Yang J."/>
            <person name="Lee Y."/>
            <person name="Matsushima K."/>
            <person name="Sugano S."/>
            <person name="Sakaizumi M."/>
            <person name="Narita T."/>
            <person name="Ohishi K."/>
            <person name="Haga S."/>
            <person name="Ohta F."/>
            <person name="Nomoto H."/>
            <person name="Nogata K."/>
            <person name="Morishita T."/>
            <person name="Endo T."/>
            <person name="Shin-I T."/>
            <person name="Takeda H."/>
            <person name="Morishita S."/>
            <person name="Kohara Y."/>
        </authorList>
    </citation>
    <scope>NUCLEOTIDE SEQUENCE [LARGE SCALE GENOMIC DNA]</scope>
    <source>
        <strain evidence="12 13">Hd-rR</strain>
    </source>
</reference>
<feature type="compositionally biased region" description="Basic and acidic residues" evidence="9">
    <location>
        <begin position="302"/>
        <end position="315"/>
    </location>
</feature>
<dbReference type="GO" id="GO:0003743">
    <property type="term" value="F:translation initiation factor activity"/>
    <property type="evidence" value="ECO:0000318"/>
    <property type="project" value="GO_Central"/>
</dbReference>
<dbReference type="KEGG" id="ola:101156700"/>
<dbReference type="GO" id="GO:0070124">
    <property type="term" value="P:mitochondrial translational initiation"/>
    <property type="evidence" value="ECO:0000318"/>
    <property type="project" value="GO_Central"/>
</dbReference>
<evidence type="ECO:0000256" key="7">
    <source>
        <dbReference type="ARBA" id="ARBA00059316"/>
    </source>
</evidence>
<reference evidence="12" key="2">
    <citation type="submission" date="2025-08" db="UniProtKB">
        <authorList>
            <consortium name="Ensembl"/>
        </authorList>
    </citation>
    <scope>IDENTIFICATION</scope>
    <source>
        <strain evidence="12">Hd-rR</strain>
    </source>
</reference>
<dbReference type="InterPro" id="IPR019815">
    <property type="entry name" value="Translation_initiation_fac_3_C"/>
</dbReference>
<comment type="function">
    <text evidence="7">IF-3 binds to the 28S ribosomal subunit and shifts the equilibrium between 55S ribosomes and their 39S and 28S subunits in favor of the free subunits, thus enhancing the availability of 28S subunits on which protein synthesis initiation begins.</text>
</comment>
<proteinExistence type="inferred from homology"/>
<dbReference type="FunFam" id="3.30.110.10:FF:000004">
    <property type="entry name" value="Translation initiation factor IF-3, mitochondrial"/>
    <property type="match status" value="1"/>
</dbReference>
<evidence type="ECO:0000256" key="8">
    <source>
        <dbReference type="ARBA" id="ARBA00073270"/>
    </source>
</evidence>
<dbReference type="Pfam" id="PF00707">
    <property type="entry name" value="IF3_C"/>
    <property type="match status" value="1"/>
</dbReference>
<dbReference type="AlphaFoldDB" id="H2MTU7"/>
<evidence type="ECO:0000256" key="6">
    <source>
        <dbReference type="ARBA" id="ARBA00023128"/>
    </source>
</evidence>
<evidence type="ECO:0000256" key="9">
    <source>
        <dbReference type="SAM" id="MobiDB-lite"/>
    </source>
</evidence>
<keyword evidence="3" id="KW-0396">Initiation factor</keyword>
<dbReference type="PANTHER" id="PTHR10938:SF0">
    <property type="entry name" value="TRANSLATION INITIATION FACTOR IF-3, MITOCHONDRIAL"/>
    <property type="match status" value="1"/>
</dbReference>
<dbReference type="CTD" id="219402"/>
<dbReference type="FunCoup" id="H2MTU7">
    <property type="interactions" value="46"/>
</dbReference>
<evidence type="ECO:0000313" key="13">
    <source>
        <dbReference type="Proteomes" id="UP000001038"/>
    </source>
</evidence>
<reference evidence="12" key="3">
    <citation type="submission" date="2025-09" db="UniProtKB">
        <authorList>
            <consortium name="Ensembl"/>
        </authorList>
    </citation>
    <scope>IDENTIFICATION</scope>
    <source>
        <strain evidence="12">Hd-rR</strain>
    </source>
</reference>
<dbReference type="Gene3D" id="3.30.110.10">
    <property type="entry name" value="Translation initiation factor 3 (IF-3), C-terminal domain"/>
    <property type="match status" value="1"/>
</dbReference>
<dbReference type="InterPro" id="IPR036788">
    <property type="entry name" value="T_IF-3_C_sf"/>
</dbReference>
<dbReference type="STRING" id="8090.ENSORLP00000022206"/>
<sequence length="333" mass="37170">MLTVKMCGERKFWTFRGRHPAIFPPRARRPSNEEVPAEEEGGRRSVPAATSTRHCYSDMSAACVRWLLSHAARTASSGGPLLWTPASRPTTLSRKLCTFAGSWSRSFSTEVSDAEKTPSAKKKKQHTSAHAPISNVGRKIPHREIQVISESGENLGTMHRAEVIKIMDQKSLKLVLLSENEEPPVYQLMSGKQIHEEQLRQREKNKTKAPPPQVKELTFSLGIAPHDLSTKLKQAESWLEKKHHVRMTVRGGRAEPAVPLDAALEQMVEQMDVMVGFVSKPKVIKDGRAAMCILRPPSAKELSQKERNQTEERKAPNATSEVLSSTAEESMKQ</sequence>
<dbReference type="eggNOG" id="ENOG502SBZS">
    <property type="taxonomic scope" value="Eukaryota"/>
</dbReference>
<comment type="subcellular location">
    <subcellularLocation>
        <location evidence="1">Mitochondrion</location>
    </subcellularLocation>
</comment>
<dbReference type="Proteomes" id="UP000001038">
    <property type="component" value="Chromosome 24"/>
</dbReference>
<feature type="region of interest" description="Disordered" evidence="9">
    <location>
        <begin position="108"/>
        <end position="139"/>
    </location>
</feature>
<dbReference type="Pfam" id="PF05198">
    <property type="entry name" value="IF3_N"/>
    <property type="match status" value="1"/>
</dbReference>
<dbReference type="OrthoDB" id="21573at2759"/>
<evidence type="ECO:0000256" key="5">
    <source>
        <dbReference type="ARBA" id="ARBA00022946"/>
    </source>
</evidence>
<dbReference type="Bgee" id="ENSORLG00000017742">
    <property type="expression patterns" value="Expressed in bone element and 14 other cell types or tissues"/>
</dbReference>
<dbReference type="RefSeq" id="XP_004084011.2">
    <property type="nucleotide sequence ID" value="XM_004083963.4"/>
</dbReference>
<evidence type="ECO:0000259" key="10">
    <source>
        <dbReference type="Pfam" id="PF00707"/>
    </source>
</evidence>
<gene>
    <name evidence="12" type="primary">mtif3</name>
</gene>
<dbReference type="NCBIfam" id="TIGR00168">
    <property type="entry name" value="infC"/>
    <property type="match status" value="1"/>
</dbReference>
<dbReference type="GO" id="GO:0032790">
    <property type="term" value="P:ribosome disassembly"/>
    <property type="evidence" value="ECO:0000318"/>
    <property type="project" value="GO_Central"/>
</dbReference>
<keyword evidence="6" id="KW-0496">Mitochondrion</keyword>
<feature type="region of interest" description="Disordered" evidence="9">
    <location>
        <begin position="23"/>
        <end position="51"/>
    </location>
</feature>
<evidence type="ECO:0000256" key="2">
    <source>
        <dbReference type="ARBA" id="ARBA00005439"/>
    </source>
</evidence>
<dbReference type="SUPFAM" id="SSF54364">
    <property type="entry name" value="Translation initiation factor IF3, N-terminal domain"/>
    <property type="match status" value="1"/>
</dbReference>
<dbReference type="GeneTree" id="ENSGT00390000014424"/>
<protein>
    <recommendedName>
        <fullName evidence="8">Translation initiation factor IF-3, mitochondrial</fullName>
    </recommendedName>
</protein>
<dbReference type="FunFam" id="3.10.20.80:FF:000002">
    <property type="entry name" value="Mitochondrial translational initiation factor 3"/>
    <property type="match status" value="1"/>
</dbReference>
<feature type="region of interest" description="Disordered" evidence="9">
    <location>
        <begin position="294"/>
        <end position="333"/>
    </location>
</feature>
<dbReference type="GO" id="GO:0043022">
    <property type="term" value="F:ribosome binding"/>
    <property type="evidence" value="ECO:0000318"/>
    <property type="project" value="GO_Central"/>
</dbReference>
<evidence type="ECO:0000256" key="4">
    <source>
        <dbReference type="ARBA" id="ARBA00022917"/>
    </source>
</evidence>
<dbReference type="InterPro" id="IPR001288">
    <property type="entry name" value="Translation_initiation_fac_3"/>
</dbReference>
<keyword evidence="5" id="KW-0809">Transit peptide</keyword>
<comment type="similarity">
    <text evidence="2">Belongs to the IF-3 family.</text>
</comment>
<dbReference type="HOGENOM" id="CLU_086230_0_0_1"/>
<keyword evidence="13" id="KW-1185">Reference proteome</keyword>
<feature type="domain" description="Translation initiation factor 3 C-terminal" evidence="10">
    <location>
        <begin position="213"/>
        <end position="296"/>
    </location>
</feature>
<keyword evidence="4" id="KW-0648">Protein biosynthesis</keyword>
<dbReference type="SUPFAM" id="SSF55200">
    <property type="entry name" value="Translation initiation factor IF3, C-terminal domain"/>
    <property type="match status" value="1"/>
</dbReference>
<organism evidence="12 13">
    <name type="scientific">Oryzias latipes</name>
    <name type="common">Japanese rice fish</name>
    <name type="synonym">Japanese killifish</name>
    <dbReference type="NCBI Taxonomy" id="8090"/>
    <lineage>
        <taxon>Eukaryota</taxon>
        <taxon>Metazoa</taxon>
        <taxon>Chordata</taxon>
        <taxon>Craniata</taxon>
        <taxon>Vertebrata</taxon>
        <taxon>Euteleostomi</taxon>
        <taxon>Actinopterygii</taxon>
        <taxon>Neopterygii</taxon>
        <taxon>Teleostei</taxon>
        <taxon>Neoteleostei</taxon>
        <taxon>Acanthomorphata</taxon>
        <taxon>Ovalentaria</taxon>
        <taxon>Atherinomorphae</taxon>
        <taxon>Beloniformes</taxon>
        <taxon>Adrianichthyidae</taxon>
        <taxon>Oryziinae</taxon>
        <taxon>Oryzias</taxon>
    </lineage>
</organism>
<dbReference type="InParanoid" id="H2MTU7"/>
<dbReference type="Ensembl" id="ENSORLT00000022207.2">
    <property type="protein sequence ID" value="ENSORLP00000022206.2"/>
    <property type="gene ID" value="ENSORLG00000017742.2"/>
</dbReference>
<evidence type="ECO:0000256" key="3">
    <source>
        <dbReference type="ARBA" id="ARBA00022540"/>
    </source>
</evidence>
<evidence type="ECO:0000313" key="12">
    <source>
        <dbReference type="Ensembl" id="ENSORLP00000022206.2"/>
    </source>
</evidence>
<dbReference type="GO" id="GO:0005739">
    <property type="term" value="C:mitochondrion"/>
    <property type="evidence" value="ECO:0000318"/>
    <property type="project" value="GO_Central"/>
</dbReference>